<dbReference type="InterPro" id="IPR019734">
    <property type="entry name" value="TPR_rpt"/>
</dbReference>
<dbReference type="OrthoDB" id="9806995at2"/>
<dbReference type="Pfam" id="PF13424">
    <property type="entry name" value="TPR_12"/>
    <property type="match status" value="1"/>
</dbReference>
<dbReference type="AlphaFoldDB" id="A0A7K0EDE6"/>
<feature type="repeat" description="TPR" evidence="4">
    <location>
        <begin position="361"/>
        <end position="394"/>
    </location>
</feature>
<comment type="caution">
    <text evidence="9">The sequence shown here is derived from an EMBL/GenBank/DDBJ whole genome shotgun (WGS) entry which is preliminary data.</text>
</comment>
<dbReference type="Gene3D" id="1.25.40.10">
    <property type="entry name" value="Tetratricopeptide repeat domain"/>
    <property type="match status" value="3"/>
</dbReference>
<dbReference type="SUPFAM" id="SSF47384">
    <property type="entry name" value="Homodimeric domain of signal transducing histidine kinase"/>
    <property type="match status" value="1"/>
</dbReference>
<keyword evidence="3" id="KW-0597">Phosphoprotein</keyword>
<evidence type="ECO:0000259" key="8">
    <source>
        <dbReference type="PROSITE" id="PS50109"/>
    </source>
</evidence>
<proteinExistence type="predicted"/>
<organism evidence="9 10">
    <name type="scientific">Larkinella terrae</name>
    <dbReference type="NCBI Taxonomy" id="2025311"/>
    <lineage>
        <taxon>Bacteria</taxon>
        <taxon>Pseudomonadati</taxon>
        <taxon>Bacteroidota</taxon>
        <taxon>Cytophagia</taxon>
        <taxon>Cytophagales</taxon>
        <taxon>Spirosomataceae</taxon>
        <taxon>Larkinella</taxon>
    </lineage>
</organism>
<dbReference type="PANTHER" id="PTHR43065">
    <property type="entry name" value="SENSOR HISTIDINE KINASE"/>
    <property type="match status" value="1"/>
</dbReference>
<evidence type="ECO:0000256" key="3">
    <source>
        <dbReference type="ARBA" id="ARBA00022553"/>
    </source>
</evidence>
<dbReference type="PANTHER" id="PTHR43065:SF42">
    <property type="entry name" value="TWO-COMPONENT SENSOR PPRA"/>
    <property type="match status" value="1"/>
</dbReference>
<keyword evidence="6" id="KW-0812">Transmembrane</keyword>
<feature type="domain" description="Histidine kinase" evidence="8">
    <location>
        <begin position="501"/>
        <end position="742"/>
    </location>
</feature>
<keyword evidence="5" id="KW-0175">Coiled coil</keyword>
<dbReference type="InterPro" id="IPR004358">
    <property type="entry name" value="Sig_transdc_His_kin-like_C"/>
</dbReference>
<dbReference type="PROSITE" id="PS50109">
    <property type="entry name" value="HIS_KIN"/>
    <property type="match status" value="1"/>
</dbReference>
<dbReference type="RefSeq" id="WP_154172306.1">
    <property type="nucleotide sequence ID" value="NZ_WJXZ01000001.1"/>
</dbReference>
<evidence type="ECO:0000313" key="10">
    <source>
        <dbReference type="Proteomes" id="UP000441754"/>
    </source>
</evidence>
<evidence type="ECO:0000256" key="1">
    <source>
        <dbReference type="ARBA" id="ARBA00000085"/>
    </source>
</evidence>
<dbReference type="InterPro" id="IPR003661">
    <property type="entry name" value="HisK_dim/P_dom"/>
</dbReference>
<feature type="chain" id="PRO_5029557280" description="histidine kinase" evidence="7">
    <location>
        <begin position="20"/>
        <end position="742"/>
    </location>
</feature>
<evidence type="ECO:0000256" key="7">
    <source>
        <dbReference type="SAM" id="SignalP"/>
    </source>
</evidence>
<gene>
    <name evidence="9" type="ORF">GJJ30_01175</name>
</gene>
<accession>A0A7K0EDE6</accession>
<keyword evidence="6" id="KW-0472">Membrane</keyword>
<feature type="signal peptide" evidence="7">
    <location>
        <begin position="1"/>
        <end position="19"/>
    </location>
</feature>
<dbReference type="PROSITE" id="PS50005">
    <property type="entry name" value="TPR"/>
    <property type="match status" value="1"/>
</dbReference>
<dbReference type="Gene3D" id="1.10.287.130">
    <property type="match status" value="1"/>
</dbReference>
<dbReference type="Gene3D" id="3.30.565.10">
    <property type="entry name" value="Histidine kinase-like ATPase, C-terminal domain"/>
    <property type="match status" value="1"/>
</dbReference>
<evidence type="ECO:0000313" key="9">
    <source>
        <dbReference type="EMBL" id="MRS59887.1"/>
    </source>
</evidence>
<dbReference type="PRINTS" id="PR00344">
    <property type="entry name" value="BCTRLSENSOR"/>
</dbReference>
<dbReference type="Proteomes" id="UP000441754">
    <property type="component" value="Unassembled WGS sequence"/>
</dbReference>
<dbReference type="SUPFAM" id="SSF48452">
    <property type="entry name" value="TPR-like"/>
    <property type="match status" value="2"/>
</dbReference>
<dbReference type="InterPro" id="IPR005467">
    <property type="entry name" value="His_kinase_dom"/>
</dbReference>
<dbReference type="Pfam" id="PF13176">
    <property type="entry name" value="TPR_7"/>
    <property type="match status" value="1"/>
</dbReference>
<sequence length="742" mass="82921">MKPSLFAILFFLMAGPVSSQNDRLNELNRQLMRAATDTARVNRSLDLANEWFAINYDSTLALAQRTRDFARRIAYPIGEAKAWMQVGRVQSFKGNYNEAYQALHQAEVLFLSQNAKSSFGRLYLGYGVLYLKQNLLDSAAYYFNKAIPGAQGKNDGELLTGLYANLAVIYQRKTNYPLALANFQKGLQLAHRRNDLKNQAGISLNIGTILLATGDSVRAERNTLNAIRFAKQAGNRYIEMLAIANLGENYEAKKQYARAYQLYLQAAELARQLGENGTYATHLMSAAWMLAEQKKYGPAEALNRRSMAIADSLQQPFVIYDVYTTMGSILKEQGKYALALPYYEQAFRSLGSVKQYNQKSVIVYANLALCYEKTGQYLRALRAFQRSATLKDSLRSQENIRKVTEQNLTFEFTKKQAVAKARAQAAEANSRIRQGALGGGLIVALLLMVLAFFGYRSKQRANTLLHLQKEKIEQTLTQLKATQNQLIQAEKMASLGELTAGIAHEIQNPLNFVNNFSDVSTELVDELKEGPFKQVPESEQEYTAELLCDLTRNLQKITQHGRRADSIVKGMLEHSRSSTGERKTTDLNALSEEYLKLAYHGLRAKDKNFNAELATHFDPQSGAVEVVPQDIGRVLLNLYNNAFYAVQEKRLIAAEGYQPMVTVSTHFNKGQVEIRVKDNGIGMPESVKQKIFQPFFTTKPTGQGTGLGLSLSYDIVTKGHGGSLEVETQPGEGTEMIVRLPS</sequence>
<evidence type="ECO:0000256" key="4">
    <source>
        <dbReference type="PROSITE-ProRule" id="PRU00339"/>
    </source>
</evidence>
<dbReference type="CDD" id="cd00082">
    <property type="entry name" value="HisKA"/>
    <property type="match status" value="1"/>
</dbReference>
<keyword evidence="4" id="KW-0802">TPR repeat</keyword>
<dbReference type="SMART" id="SM00028">
    <property type="entry name" value="TPR"/>
    <property type="match status" value="7"/>
</dbReference>
<dbReference type="SMART" id="SM00388">
    <property type="entry name" value="HisKA"/>
    <property type="match status" value="1"/>
</dbReference>
<evidence type="ECO:0000256" key="2">
    <source>
        <dbReference type="ARBA" id="ARBA00012438"/>
    </source>
</evidence>
<protein>
    <recommendedName>
        <fullName evidence="2">histidine kinase</fullName>
        <ecNumber evidence="2">2.7.13.3</ecNumber>
    </recommendedName>
</protein>
<evidence type="ECO:0000256" key="6">
    <source>
        <dbReference type="SAM" id="Phobius"/>
    </source>
</evidence>
<dbReference type="InterPro" id="IPR011990">
    <property type="entry name" value="TPR-like_helical_dom_sf"/>
</dbReference>
<dbReference type="Pfam" id="PF02518">
    <property type="entry name" value="HATPase_c"/>
    <property type="match status" value="1"/>
</dbReference>
<reference evidence="9 10" key="1">
    <citation type="journal article" date="2018" name="Antonie Van Leeuwenhoek">
        <title>Larkinella terrae sp. nov., isolated from soil on Jeju Island, South Korea.</title>
        <authorList>
            <person name="Ten L.N."/>
            <person name="Jeon J."/>
            <person name="Park S.J."/>
            <person name="Park S."/>
            <person name="Lee S.Y."/>
            <person name="Kim M.K."/>
            <person name="Jung H.Y."/>
        </authorList>
    </citation>
    <scope>NUCLEOTIDE SEQUENCE [LARGE SCALE GENOMIC DNA]</scope>
    <source>
        <strain evidence="9 10">KCTC 52001</strain>
    </source>
</reference>
<name>A0A7K0EDE6_9BACT</name>
<dbReference type="InterPro" id="IPR003594">
    <property type="entry name" value="HATPase_dom"/>
</dbReference>
<keyword evidence="7" id="KW-0732">Signal</keyword>
<keyword evidence="6" id="KW-1133">Transmembrane helix</keyword>
<dbReference type="EMBL" id="WJXZ01000001">
    <property type="protein sequence ID" value="MRS59887.1"/>
    <property type="molecule type" value="Genomic_DNA"/>
</dbReference>
<feature type="coiled-coil region" evidence="5">
    <location>
        <begin position="465"/>
        <end position="492"/>
    </location>
</feature>
<evidence type="ECO:0000256" key="5">
    <source>
        <dbReference type="SAM" id="Coils"/>
    </source>
</evidence>
<dbReference type="InterPro" id="IPR036890">
    <property type="entry name" value="HATPase_C_sf"/>
</dbReference>
<dbReference type="InterPro" id="IPR036097">
    <property type="entry name" value="HisK_dim/P_sf"/>
</dbReference>
<dbReference type="EC" id="2.7.13.3" evidence="2"/>
<dbReference type="GO" id="GO:0000155">
    <property type="term" value="F:phosphorelay sensor kinase activity"/>
    <property type="evidence" value="ECO:0007669"/>
    <property type="project" value="InterPro"/>
</dbReference>
<keyword evidence="10" id="KW-1185">Reference proteome</keyword>
<dbReference type="SMART" id="SM00387">
    <property type="entry name" value="HATPase_c"/>
    <property type="match status" value="1"/>
</dbReference>
<comment type="catalytic activity">
    <reaction evidence="1">
        <text>ATP + protein L-histidine = ADP + protein N-phospho-L-histidine.</text>
        <dbReference type="EC" id="2.7.13.3"/>
    </reaction>
</comment>
<dbReference type="SUPFAM" id="SSF55874">
    <property type="entry name" value="ATPase domain of HSP90 chaperone/DNA topoisomerase II/histidine kinase"/>
    <property type="match status" value="1"/>
</dbReference>
<feature type="transmembrane region" description="Helical" evidence="6">
    <location>
        <begin position="436"/>
        <end position="455"/>
    </location>
</feature>